<dbReference type="EMBL" id="GBEZ01010032">
    <property type="protein sequence ID" value="JAC75607.1"/>
    <property type="molecule type" value="Transcribed_RNA"/>
</dbReference>
<evidence type="ECO:0000313" key="1">
    <source>
        <dbReference type="EMBL" id="JAC75607.1"/>
    </source>
</evidence>
<feature type="non-terminal residue" evidence="1">
    <location>
        <position position="127"/>
    </location>
</feature>
<accession>A0A061RRY7</accession>
<gene>
    <name evidence="1" type="ORF">TSPGSL018_22611</name>
</gene>
<dbReference type="SUPFAM" id="SSF50022">
    <property type="entry name" value="ISP domain"/>
    <property type="match status" value="1"/>
</dbReference>
<reference evidence="1" key="1">
    <citation type="submission" date="2014-05" db="EMBL/GenBank/DDBJ databases">
        <title>The transcriptome of the halophilic microalga Tetraselmis sp. GSL018 isolated from the Great Salt Lake, Utah.</title>
        <authorList>
            <person name="Jinkerson R.E."/>
            <person name="D'Adamo S."/>
            <person name="Posewitz M.C."/>
        </authorList>
    </citation>
    <scope>NUCLEOTIDE SEQUENCE</scope>
    <source>
        <strain evidence="1">GSL018</strain>
    </source>
</reference>
<proteinExistence type="predicted"/>
<name>A0A061RRY7_9CHLO</name>
<sequence length="127" mass="14445">HIHVVDPRIGRVPSSRSRKSYSLAAAPRIAVRQPISAKAYPYPKPRVARPSFFLNAISHETYSDAETSTYSASVADFRWKEHWYPLSYLENMPDDKPHQEWLFGEPIVLWRIPKGGDGISLPKGQTV</sequence>
<dbReference type="AlphaFoldDB" id="A0A061RRY7"/>
<protein>
    <submittedName>
        <fullName evidence="1">Uncharacterized protein</fullName>
    </submittedName>
</protein>
<feature type="non-terminal residue" evidence="1">
    <location>
        <position position="1"/>
    </location>
</feature>
<dbReference type="InterPro" id="IPR036922">
    <property type="entry name" value="Rieske_2Fe-2S_sf"/>
</dbReference>
<dbReference type="GO" id="GO:0051537">
    <property type="term" value="F:2 iron, 2 sulfur cluster binding"/>
    <property type="evidence" value="ECO:0007669"/>
    <property type="project" value="InterPro"/>
</dbReference>
<organism evidence="1">
    <name type="scientific">Tetraselmis sp. GSL018</name>
    <dbReference type="NCBI Taxonomy" id="582737"/>
    <lineage>
        <taxon>Eukaryota</taxon>
        <taxon>Viridiplantae</taxon>
        <taxon>Chlorophyta</taxon>
        <taxon>core chlorophytes</taxon>
        <taxon>Chlorodendrophyceae</taxon>
        <taxon>Chlorodendrales</taxon>
        <taxon>Chlorodendraceae</taxon>
        <taxon>Tetraselmis</taxon>
    </lineage>
</organism>